<evidence type="ECO:0000313" key="14">
    <source>
        <dbReference type="Proteomes" id="UP000183832"/>
    </source>
</evidence>
<dbReference type="Gene3D" id="2.60.470.10">
    <property type="entry name" value="Acid-sensing ion channels like domains"/>
    <property type="match status" value="1"/>
</dbReference>
<dbReference type="PANTHER" id="PTHR11690">
    <property type="entry name" value="AMILORIDE-SENSITIVE SODIUM CHANNEL-RELATED"/>
    <property type="match status" value="1"/>
</dbReference>
<evidence type="ECO:0000256" key="5">
    <source>
        <dbReference type="ARBA" id="ARBA00022692"/>
    </source>
</evidence>
<evidence type="ECO:0000256" key="11">
    <source>
        <dbReference type="ARBA" id="ARBA00023303"/>
    </source>
</evidence>
<protein>
    <submittedName>
        <fullName evidence="13">CLUMA_CG014980, isoform A</fullName>
    </submittedName>
</protein>
<keyword evidence="8 12" id="KW-0406">Ion transport</keyword>
<dbReference type="GO" id="GO:0005886">
    <property type="term" value="C:plasma membrane"/>
    <property type="evidence" value="ECO:0007669"/>
    <property type="project" value="TreeGrafter"/>
</dbReference>
<keyword evidence="5 12" id="KW-0812">Transmembrane</keyword>
<dbReference type="Proteomes" id="UP000183832">
    <property type="component" value="Unassembled WGS sequence"/>
</dbReference>
<keyword evidence="7" id="KW-0915">Sodium</keyword>
<dbReference type="STRING" id="568069.A0A1J1IQE4"/>
<evidence type="ECO:0000256" key="4">
    <source>
        <dbReference type="ARBA" id="ARBA00022461"/>
    </source>
</evidence>
<organism evidence="13 14">
    <name type="scientific">Clunio marinus</name>
    <dbReference type="NCBI Taxonomy" id="568069"/>
    <lineage>
        <taxon>Eukaryota</taxon>
        <taxon>Metazoa</taxon>
        <taxon>Ecdysozoa</taxon>
        <taxon>Arthropoda</taxon>
        <taxon>Hexapoda</taxon>
        <taxon>Insecta</taxon>
        <taxon>Pterygota</taxon>
        <taxon>Neoptera</taxon>
        <taxon>Endopterygota</taxon>
        <taxon>Diptera</taxon>
        <taxon>Nematocera</taxon>
        <taxon>Chironomoidea</taxon>
        <taxon>Chironomidae</taxon>
        <taxon>Clunio</taxon>
    </lineage>
</organism>
<keyword evidence="11 12" id="KW-0407">Ion channel</keyword>
<keyword evidence="4 12" id="KW-0894">Sodium channel</keyword>
<evidence type="ECO:0000256" key="12">
    <source>
        <dbReference type="RuleBase" id="RU000679"/>
    </source>
</evidence>
<dbReference type="Pfam" id="PF00858">
    <property type="entry name" value="ASC"/>
    <property type="match status" value="1"/>
</dbReference>
<dbReference type="OrthoDB" id="6502088at2759"/>
<evidence type="ECO:0000256" key="2">
    <source>
        <dbReference type="ARBA" id="ARBA00007193"/>
    </source>
</evidence>
<gene>
    <name evidence="13" type="ORF">CLUMA_CG014980</name>
</gene>
<dbReference type="InterPro" id="IPR001873">
    <property type="entry name" value="ENaC"/>
</dbReference>
<dbReference type="AlphaFoldDB" id="A0A1J1IQE4"/>
<dbReference type="EMBL" id="CVRI01000056">
    <property type="protein sequence ID" value="CRL01764.1"/>
    <property type="molecule type" value="Genomic_DNA"/>
</dbReference>
<keyword evidence="14" id="KW-1185">Reference proteome</keyword>
<dbReference type="PANTHER" id="PTHR11690:SF263">
    <property type="entry name" value="PICKPOCKET 6"/>
    <property type="match status" value="1"/>
</dbReference>
<evidence type="ECO:0000256" key="6">
    <source>
        <dbReference type="ARBA" id="ARBA00022989"/>
    </source>
</evidence>
<keyword evidence="9" id="KW-0472">Membrane</keyword>
<keyword evidence="3 12" id="KW-0813">Transport</keyword>
<evidence type="ECO:0000256" key="9">
    <source>
        <dbReference type="ARBA" id="ARBA00023136"/>
    </source>
</evidence>
<comment type="similarity">
    <text evidence="2 12">Belongs to the amiloride-sensitive sodium channel (TC 1.A.6) family.</text>
</comment>
<reference evidence="13 14" key="1">
    <citation type="submission" date="2015-04" db="EMBL/GenBank/DDBJ databases">
        <authorList>
            <person name="Syromyatnikov M.Y."/>
            <person name="Popov V.N."/>
        </authorList>
    </citation>
    <scope>NUCLEOTIDE SEQUENCE [LARGE SCALE GENOMIC DNA]</scope>
</reference>
<evidence type="ECO:0000256" key="1">
    <source>
        <dbReference type="ARBA" id="ARBA00004141"/>
    </source>
</evidence>
<dbReference type="GO" id="GO:0015280">
    <property type="term" value="F:ligand-gated sodium channel activity"/>
    <property type="evidence" value="ECO:0007669"/>
    <property type="project" value="TreeGrafter"/>
</dbReference>
<keyword evidence="6" id="KW-1133">Transmembrane helix</keyword>
<evidence type="ECO:0000256" key="3">
    <source>
        <dbReference type="ARBA" id="ARBA00022448"/>
    </source>
</evidence>
<sequence length="260" mass="29656">MPLGATPERVIEILPLLAGFTERQWAYPRVEDLEMIDNILDLNKMTVEEAIDALGTVCADFLLVCYFNGENFPCFQNHKFMTFVESYTYLGACCSFNYNPKANDQDEHFISNFFGINGGLNVIGTGRPQLSDGKSGAVYSEGFVVLVHHPNDFPVESSPTTYIQINKETFIDVQPIESSCSNQVLNLDFEQRKCIIPSDLNVKSYRQPECMLGCLRDEIHKRCHCHPFHLPKSDNTTTDYRDCKAKDIMCFVENYFLKQI</sequence>
<comment type="subcellular location">
    <subcellularLocation>
        <location evidence="1">Membrane</location>
        <topology evidence="1">Multi-pass membrane protein</topology>
    </subcellularLocation>
</comment>
<name>A0A1J1IQE4_9DIPT</name>
<keyword evidence="10 12" id="KW-0739">Sodium transport</keyword>
<evidence type="ECO:0000256" key="10">
    <source>
        <dbReference type="ARBA" id="ARBA00023201"/>
    </source>
</evidence>
<accession>A0A1J1IQE4</accession>
<evidence type="ECO:0000256" key="7">
    <source>
        <dbReference type="ARBA" id="ARBA00023053"/>
    </source>
</evidence>
<proteinExistence type="inferred from homology"/>
<evidence type="ECO:0000256" key="8">
    <source>
        <dbReference type="ARBA" id="ARBA00023065"/>
    </source>
</evidence>
<evidence type="ECO:0000313" key="13">
    <source>
        <dbReference type="EMBL" id="CRL01764.1"/>
    </source>
</evidence>